<gene>
    <name evidence="4" type="ORF">PNOK_0443800</name>
</gene>
<evidence type="ECO:0000313" key="5">
    <source>
        <dbReference type="Proteomes" id="UP000217199"/>
    </source>
</evidence>
<name>A0A286UJ56_9AGAM</name>
<dbReference type="SUPFAM" id="SSF50685">
    <property type="entry name" value="Barwin-like endoglucanases"/>
    <property type="match status" value="1"/>
</dbReference>
<evidence type="ECO:0000259" key="3">
    <source>
        <dbReference type="Pfam" id="PF03330"/>
    </source>
</evidence>
<dbReference type="AlphaFoldDB" id="A0A286UJ56"/>
<feature type="compositionally biased region" description="Low complexity" evidence="2">
    <location>
        <begin position="196"/>
        <end position="216"/>
    </location>
</feature>
<dbReference type="InterPro" id="IPR036908">
    <property type="entry name" value="RlpA-like_sf"/>
</dbReference>
<reference evidence="4 5" key="1">
    <citation type="journal article" date="2017" name="Mol. Ecol.">
        <title>Comparative and population genomic landscape of Phellinus noxius: A hypervariable fungus causing root rot in trees.</title>
        <authorList>
            <person name="Chung C.L."/>
            <person name="Lee T.J."/>
            <person name="Akiba M."/>
            <person name="Lee H.H."/>
            <person name="Kuo T.H."/>
            <person name="Liu D."/>
            <person name="Ke H.M."/>
            <person name="Yokoi T."/>
            <person name="Roa M.B."/>
            <person name="Lu M.J."/>
            <person name="Chang Y.Y."/>
            <person name="Ann P.J."/>
            <person name="Tsai J.N."/>
            <person name="Chen C.Y."/>
            <person name="Tzean S.S."/>
            <person name="Ota Y."/>
            <person name="Hattori T."/>
            <person name="Sahashi N."/>
            <person name="Liou R.F."/>
            <person name="Kikuchi T."/>
            <person name="Tsai I.J."/>
        </authorList>
    </citation>
    <scope>NUCLEOTIDE SEQUENCE [LARGE SCALE GENOMIC DNA]</scope>
    <source>
        <strain evidence="4 5">FFPRI411160</strain>
    </source>
</reference>
<dbReference type="OrthoDB" id="406505at2759"/>
<dbReference type="Proteomes" id="UP000217199">
    <property type="component" value="Unassembled WGS sequence"/>
</dbReference>
<feature type="region of interest" description="Disordered" evidence="2">
    <location>
        <begin position="108"/>
        <end position="216"/>
    </location>
</feature>
<organism evidence="4 5">
    <name type="scientific">Pyrrhoderma noxium</name>
    <dbReference type="NCBI Taxonomy" id="2282107"/>
    <lineage>
        <taxon>Eukaryota</taxon>
        <taxon>Fungi</taxon>
        <taxon>Dikarya</taxon>
        <taxon>Basidiomycota</taxon>
        <taxon>Agaricomycotina</taxon>
        <taxon>Agaricomycetes</taxon>
        <taxon>Hymenochaetales</taxon>
        <taxon>Hymenochaetaceae</taxon>
        <taxon>Pyrrhoderma</taxon>
    </lineage>
</organism>
<sequence>MSSTKAETSRYLDSPSLNQGLHHLFPLLGRSSSFIQITLVTLFVAAATVSGRAIPRATPPEGWWTEGLEPYDEYHTRYLALNCQDYHGQEFFDQCCHPLKADETLDTARPSQCIPSSSASASASAAEPTSTVSTGDEGEGEDDCEEEDDEDDFTSSVSVATLIASTSTPATTAAPETTAAAETTQASSTKSKKTSTKTSSSTPAATSTSSDSGSGSSETFTGGFATYYTQNGVAGACGTVHSDSDFIAAIDADRYGNTGAVSSLCGSQVKITNTNNGNSVTVTIADACPTCENGNSIDLSEAAFQQLATLDTGMVPISWSFV</sequence>
<evidence type="ECO:0000256" key="2">
    <source>
        <dbReference type="SAM" id="MobiDB-lite"/>
    </source>
</evidence>
<dbReference type="Pfam" id="PF03330">
    <property type="entry name" value="DPBB_1"/>
    <property type="match status" value="1"/>
</dbReference>
<dbReference type="InParanoid" id="A0A286UJ56"/>
<protein>
    <submittedName>
        <fullName evidence="4">Barwin-like protein</fullName>
    </submittedName>
</protein>
<comment type="caution">
    <text evidence="4">The sequence shown here is derived from an EMBL/GenBank/DDBJ whole genome shotgun (WGS) entry which is preliminary data.</text>
</comment>
<evidence type="ECO:0000313" key="4">
    <source>
        <dbReference type="EMBL" id="PAV19504.1"/>
    </source>
</evidence>
<keyword evidence="1" id="KW-0732">Signal</keyword>
<proteinExistence type="predicted"/>
<dbReference type="EMBL" id="NBII01000004">
    <property type="protein sequence ID" value="PAV19504.1"/>
    <property type="molecule type" value="Genomic_DNA"/>
</dbReference>
<dbReference type="InterPro" id="IPR051477">
    <property type="entry name" value="Expansin_CellWall"/>
</dbReference>
<accession>A0A286UJ56</accession>
<feature type="compositionally biased region" description="Low complexity" evidence="2">
    <location>
        <begin position="116"/>
        <end position="126"/>
    </location>
</feature>
<dbReference type="STRING" id="2282107.A0A286UJ56"/>
<feature type="compositionally biased region" description="Low complexity" evidence="2">
    <location>
        <begin position="164"/>
        <end position="189"/>
    </location>
</feature>
<dbReference type="PANTHER" id="PTHR31836">
    <property type="match status" value="1"/>
</dbReference>
<keyword evidence="5" id="KW-1185">Reference proteome</keyword>
<feature type="domain" description="RlpA-like protein double-psi beta-barrel" evidence="3">
    <location>
        <begin position="223"/>
        <end position="318"/>
    </location>
</feature>
<dbReference type="InterPro" id="IPR009009">
    <property type="entry name" value="RlpA-like_DPBB"/>
</dbReference>
<feature type="compositionally biased region" description="Acidic residues" evidence="2">
    <location>
        <begin position="136"/>
        <end position="153"/>
    </location>
</feature>
<evidence type="ECO:0000256" key="1">
    <source>
        <dbReference type="ARBA" id="ARBA00022729"/>
    </source>
</evidence>
<dbReference type="PANTHER" id="PTHR31836:SF24">
    <property type="entry name" value="RLPA-LIKE PROTEIN DOUBLE-PSI BETA-BARREL DOMAIN-CONTAINING PROTEIN"/>
    <property type="match status" value="1"/>
</dbReference>
<dbReference type="Gene3D" id="2.40.40.10">
    <property type="entry name" value="RlpA-like domain"/>
    <property type="match status" value="1"/>
</dbReference>
<dbReference type="CDD" id="cd22191">
    <property type="entry name" value="DPBB_RlpA_EXP_N-like"/>
    <property type="match status" value="1"/>
</dbReference>